<dbReference type="PROSITE" id="PS50013">
    <property type="entry name" value="CHROMO_2"/>
    <property type="match status" value="1"/>
</dbReference>
<proteinExistence type="predicted"/>
<protein>
    <recommendedName>
        <fullName evidence="1">Chromo domain-containing protein</fullName>
    </recommendedName>
</protein>
<organism evidence="2 3">
    <name type="scientific">Porites lobata</name>
    <dbReference type="NCBI Taxonomy" id="104759"/>
    <lineage>
        <taxon>Eukaryota</taxon>
        <taxon>Metazoa</taxon>
        <taxon>Cnidaria</taxon>
        <taxon>Anthozoa</taxon>
        <taxon>Hexacorallia</taxon>
        <taxon>Scleractinia</taxon>
        <taxon>Fungiina</taxon>
        <taxon>Poritidae</taxon>
        <taxon>Porites</taxon>
    </lineage>
</organism>
<gene>
    <name evidence="2" type="ORF">PLOB_00015206</name>
</gene>
<dbReference type="InterPro" id="IPR016197">
    <property type="entry name" value="Chromo-like_dom_sf"/>
</dbReference>
<comment type="caution">
    <text evidence="2">The sequence shown here is derived from an EMBL/GenBank/DDBJ whole genome shotgun (WGS) entry which is preliminary data.</text>
</comment>
<evidence type="ECO:0000313" key="3">
    <source>
        <dbReference type="Proteomes" id="UP001159405"/>
    </source>
</evidence>
<keyword evidence="3" id="KW-1185">Reference proteome</keyword>
<feature type="non-terminal residue" evidence="2">
    <location>
        <position position="131"/>
    </location>
</feature>
<dbReference type="Proteomes" id="UP001159405">
    <property type="component" value="Unassembled WGS sequence"/>
</dbReference>
<accession>A0ABN8R6H5</accession>
<dbReference type="PANTHER" id="PTHR46585:SF1">
    <property type="entry name" value="CHROMO DOMAIN-CONTAINING PROTEIN"/>
    <property type="match status" value="1"/>
</dbReference>
<evidence type="ECO:0000259" key="1">
    <source>
        <dbReference type="PROSITE" id="PS50013"/>
    </source>
</evidence>
<dbReference type="Gene3D" id="2.40.50.40">
    <property type="match status" value="1"/>
</dbReference>
<dbReference type="CDD" id="cd00024">
    <property type="entry name" value="CD_CSD"/>
    <property type="match status" value="1"/>
</dbReference>
<reference evidence="2 3" key="1">
    <citation type="submission" date="2022-05" db="EMBL/GenBank/DDBJ databases">
        <authorList>
            <consortium name="Genoscope - CEA"/>
            <person name="William W."/>
        </authorList>
    </citation>
    <scope>NUCLEOTIDE SEQUENCE [LARGE SCALE GENOMIC DNA]</scope>
</reference>
<dbReference type="EMBL" id="CALNXK010000191">
    <property type="protein sequence ID" value="CAH3174486.1"/>
    <property type="molecule type" value="Genomic_DNA"/>
</dbReference>
<feature type="domain" description="Chromo" evidence="1">
    <location>
        <begin position="103"/>
        <end position="131"/>
    </location>
</feature>
<evidence type="ECO:0000313" key="2">
    <source>
        <dbReference type="EMBL" id="CAH3174486.1"/>
    </source>
</evidence>
<name>A0ABN8R6H5_9CNID</name>
<dbReference type="PANTHER" id="PTHR46585">
    <property type="entry name" value="INTEGRASE CORE DOMAIN CONTAINING PROTEIN"/>
    <property type="match status" value="1"/>
</dbReference>
<feature type="non-terminal residue" evidence="2">
    <location>
        <position position="1"/>
    </location>
</feature>
<sequence length="131" mass="15565">ITPQQVTEKTVPEVWARLYGKRLKQKTPPPKCQVGDRVRLNKKHRPFQKGYLPGWTEEVFVVTHVRRHPIVTYRLSEWDGTPIKGTFYEPDVQKVQVSDDSLFRVEKVLKRKGRNVLVRWKGWPPKYDSWI</sequence>
<dbReference type="InterPro" id="IPR000953">
    <property type="entry name" value="Chromo/chromo_shadow_dom"/>
</dbReference>
<dbReference type="SUPFAM" id="SSF54160">
    <property type="entry name" value="Chromo domain-like"/>
    <property type="match status" value="1"/>
</dbReference>